<comment type="caution">
    <text evidence="4">The sequence shown here is derived from an EMBL/GenBank/DDBJ whole genome shotgun (WGS) entry which is preliminary data.</text>
</comment>
<dbReference type="Pfam" id="PF24883">
    <property type="entry name" value="NPHP3_N"/>
    <property type="match status" value="1"/>
</dbReference>
<dbReference type="GO" id="GO:0003824">
    <property type="term" value="F:catalytic activity"/>
    <property type="evidence" value="ECO:0007669"/>
    <property type="project" value="InterPro"/>
</dbReference>
<protein>
    <recommendedName>
        <fullName evidence="6">Nucleoside phosphorylase domain-containing protein</fullName>
    </recommendedName>
</protein>
<evidence type="ECO:0000313" key="5">
    <source>
        <dbReference type="Proteomes" id="UP000053095"/>
    </source>
</evidence>
<dbReference type="Pfam" id="PF11917">
    <property type="entry name" value="DUF3435"/>
    <property type="match status" value="1"/>
</dbReference>
<dbReference type="PANTHER" id="PTHR46082">
    <property type="entry name" value="ATP/GTP-BINDING PROTEIN-RELATED"/>
    <property type="match status" value="1"/>
</dbReference>
<keyword evidence="1" id="KW-0677">Repeat</keyword>
<name>A0A6V8HL98_TALPI</name>
<feature type="domain" description="Nephrocystin 3-like N-terminal" evidence="3">
    <location>
        <begin position="389"/>
        <end position="543"/>
    </location>
</feature>
<dbReference type="InterPro" id="IPR027417">
    <property type="entry name" value="P-loop_NTPase"/>
</dbReference>
<gene>
    <name evidence="4" type="ORF">TCE0_042r15188</name>
</gene>
<dbReference type="InterPro" id="IPR055497">
    <property type="entry name" value="DUF7069"/>
</dbReference>
<sequence>MADEQPAEMLKLPPQSYTVGWICAIPCALTATRELLDACHEQLESQAKYDENNYILGRMGKHNVAIACLPEYGANRAAIAAKSMQSTFPNLRFGVLVGVGSGAPSAENDIRLGDIAVSLPSEQGGGVIQYDLGRREVDGFHRRGALNKPPTLLRTAVSNLRAMRKLPQEISSLVNEIFSRDEDSEEEWTYPSNSKDILFEATYKHIEKNPDCDACVKDPTGIVTRDPRRSTNPRIHYGNIGSGNSVIKDALERDFLAKRDKVLCFEMEAAGLMDDFPCVVIRGIGDYADSHKNKKWQPYAAAIAAAYAKKLLSVISPQAVDKLSPIETEIVSELKGMNECLEKAFNQKESHHREQIMRALTEDQRCCLQAFKTSTYEQYKDFNPNRLEGTYEWVLKSSEYRLWRENSGHDLLWISADLGCGKSVLAKSLIDKVFPAFIPTVSICYFFFKDNEEQNSLATALCAILHQLFSLQPHLLRHALPFWEKNHEKIQQEVEDLWRIFIAATSDPASVNTICVFDALDECYRPDQKRLIGMLQQCYNQNRRSQPMKFQPIIESFPQIHLRGEEEPDQIHDEISLVVKTRVSELGKQLNLKAEIKARLEKVLLEMKHRTYLWLHLISMTSVPCSTRVSGQVKSCVRPGQEATMKTILPTVVGARRPLTVVEMAMALGVATAIHKRKADESQRDSAETGSQVLSGLMSMTQPGVPKDVSAPVDWLQRERELDPIAIREREYKGNLHKWVWELWSRFCNETKRDPLTLMQEHPPCTVKIYNFWDYTLTTRRDRIDAASTLQTYHNVWTLIREQKTGLSIPQSLKRPMADGRRNLAVKHGLRTTALPKPRLRSDEIFQLLKTLWTTNADEEGWDPVQLSLFILLAGYSSQRAQALLTLRYSDFQVVLLPDPAIGHAPRPTVEIKPDNTKEYGGVKKSSPIFAILEVPQETCLMLCPLTMVLALMLRQGAFGHMDVHSAAQIYSFEMPPGAGELPLRSNDPDAPLFDVTYDTMVRWLKRLGLLTRIREDLTTYMLRRGALEAMDLSGHITPDQKLQLAQHADESVRRKNYMPDHFSGDIVAAALGTQPQNQLLRVSSGLTRSIRPDRPIDLTDAQEAAIQNDDEVQSALRDWRHLQAAVVRRFGAYERGRGSTTHEIAQKARNKYYSTIRKVREQMKIRVREQFEQEQPVIDVLRQVHGISADPSPLHRESRPCSREQEYAFHQLFRMVPHYSNEERRWRAAAVDAVAQVHPGARRRLQALKSLKAKPNPHVEFTRRTGTITLPVQPTLIEDNQCLWCVLDRVAGETLKTPFCRKRHERRWHYGNAPHPKPWQCPDPACAQEIIDADHWENHRDHYHTRSDVKIHVATSR</sequence>
<evidence type="ECO:0000259" key="2">
    <source>
        <dbReference type="Pfam" id="PF23239"/>
    </source>
</evidence>
<evidence type="ECO:0000259" key="3">
    <source>
        <dbReference type="Pfam" id="PF24883"/>
    </source>
</evidence>
<keyword evidence="5" id="KW-1185">Reference proteome</keyword>
<dbReference type="Proteomes" id="UP000053095">
    <property type="component" value="Unassembled WGS sequence"/>
</dbReference>
<reference evidence="5" key="1">
    <citation type="journal article" date="2015" name="Genome Announc.">
        <title>Draft genome sequence of Talaromyces cellulolyticus strain Y-94, a source of lignocellulosic biomass-degrading enzymes.</title>
        <authorList>
            <person name="Fujii T."/>
            <person name="Koike H."/>
            <person name="Sawayama S."/>
            <person name="Yano S."/>
            <person name="Inoue H."/>
        </authorList>
    </citation>
    <scope>NUCLEOTIDE SEQUENCE [LARGE SCALE GENOMIC DNA]</scope>
    <source>
        <strain evidence="5">Y-94</strain>
    </source>
</reference>
<proteinExistence type="predicted"/>
<dbReference type="Gene3D" id="3.40.50.300">
    <property type="entry name" value="P-loop containing nucleotide triphosphate hydrolases"/>
    <property type="match status" value="1"/>
</dbReference>
<organism evidence="4 5">
    <name type="scientific">Talaromyces pinophilus</name>
    <name type="common">Penicillium pinophilum</name>
    <dbReference type="NCBI Taxonomy" id="128442"/>
    <lineage>
        <taxon>Eukaryota</taxon>
        <taxon>Fungi</taxon>
        <taxon>Dikarya</taxon>
        <taxon>Ascomycota</taxon>
        <taxon>Pezizomycotina</taxon>
        <taxon>Eurotiomycetes</taxon>
        <taxon>Eurotiomycetidae</taxon>
        <taxon>Eurotiales</taxon>
        <taxon>Trichocomaceae</taxon>
        <taxon>Talaromyces</taxon>
        <taxon>Talaromyces sect. Talaromyces</taxon>
    </lineage>
</organism>
<dbReference type="Gene3D" id="3.40.50.1580">
    <property type="entry name" value="Nucleoside phosphorylase domain"/>
    <property type="match status" value="1"/>
</dbReference>
<evidence type="ECO:0000256" key="1">
    <source>
        <dbReference type="ARBA" id="ARBA00022737"/>
    </source>
</evidence>
<dbReference type="InterPro" id="IPR053137">
    <property type="entry name" value="NLR-like"/>
</dbReference>
<dbReference type="InterPro" id="IPR021842">
    <property type="entry name" value="DUF3435"/>
</dbReference>
<accession>A0A6V8HL98</accession>
<dbReference type="GO" id="GO:0009116">
    <property type="term" value="P:nucleoside metabolic process"/>
    <property type="evidence" value="ECO:0007669"/>
    <property type="project" value="InterPro"/>
</dbReference>
<dbReference type="EMBL" id="DF933838">
    <property type="protein sequence ID" value="GAM41794.1"/>
    <property type="molecule type" value="Genomic_DNA"/>
</dbReference>
<feature type="domain" description="DUF7069" evidence="2">
    <location>
        <begin position="572"/>
        <end position="618"/>
    </location>
</feature>
<dbReference type="InterPro" id="IPR056884">
    <property type="entry name" value="NPHP3-like_N"/>
</dbReference>
<evidence type="ECO:0008006" key="6">
    <source>
        <dbReference type="Google" id="ProtNLM"/>
    </source>
</evidence>
<dbReference type="PANTHER" id="PTHR46082:SF11">
    <property type="entry name" value="AAA+ ATPASE DOMAIN-CONTAINING PROTEIN-RELATED"/>
    <property type="match status" value="1"/>
</dbReference>
<dbReference type="InterPro" id="IPR035994">
    <property type="entry name" value="Nucleoside_phosphorylase_sf"/>
</dbReference>
<dbReference type="SUPFAM" id="SSF53167">
    <property type="entry name" value="Purine and uridine phosphorylases"/>
    <property type="match status" value="1"/>
</dbReference>
<evidence type="ECO:0000313" key="4">
    <source>
        <dbReference type="EMBL" id="GAM41794.1"/>
    </source>
</evidence>
<dbReference type="Pfam" id="PF23239">
    <property type="entry name" value="DUF7069"/>
    <property type="match status" value="1"/>
</dbReference>